<dbReference type="Proteomes" id="UP000256884">
    <property type="component" value="Unassembled WGS sequence"/>
</dbReference>
<keyword evidence="1" id="KW-1133">Transmembrane helix</keyword>
<reference evidence="2 3" key="1">
    <citation type="submission" date="2018-08" db="EMBL/GenBank/DDBJ databases">
        <title>Genomic Encyclopedia of Type Strains, Phase IV (KMG-IV): sequencing the most valuable type-strain genomes for metagenomic binning, comparative biology and taxonomic classification.</title>
        <authorList>
            <person name="Goeker M."/>
        </authorList>
    </citation>
    <scope>NUCLEOTIDE SEQUENCE [LARGE SCALE GENOMIC DNA]</scope>
    <source>
        <strain evidence="2 3">DSM 18841</strain>
    </source>
</reference>
<keyword evidence="1" id="KW-0812">Transmembrane</keyword>
<accession>A0A3E0ICH5</accession>
<proteinExistence type="predicted"/>
<gene>
    <name evidence="2" type="ORF">C7448_101420</name>
</gene>
<feature type="transmembrane region" description="Helical" evidence="1">
    <location>
        <begin position="6"/>
        <end position="23"/>
    </location>
</feature>
<sequence length="32" mass="3687">MGGDYLFAILAAGVAVVYFFNKYRANKKFKRK</sequence>
<evidence type="ECO:0000313" key="2">
    <source>
        <dbReference type="EMBL" id="REH56382.1"/>
    </source>
</evidence>
<dbReference type="EMBL" id="QUNS01000001">
    <property type="protein sequence ID" value="REH56382.1"/>
    <property type="molecule type" value="Genomic_DNA"/>
</dbReference>
<evidence type="ECO:0000313" key="3">
    <source>
        <dbReference type="Proteomes" id="UP000256884"/>
    </source>
</evidence>
<keyword evidence="3" id="KW-1185">Reference proteome</keyword>
<organism evidence="2 3">
    <name type="scientific">Tenacibaculum gallaicum</name>
    <dbReference type="NCBI Taxonomy" id="561505"/>
    <lineage>
        <taxon>Bacteria</taxon>
        <taxon>Pseudomonadati</taxon>
        <taxon>Bacteroidota</taxon>
        <taxon>Flavobacteriia</taxon>
        <taxon>Flavobacteriales</taxon>
        <taxon>Flavobacteriaceae</taxon>
        <taxon>Tenacibaculum</taxon>
    </lineage>
</organism>
<evidence type="ECO:0000256" key="1">
    <source>
        <dbReference type="SAM" id="Phobius"/>
    </source>
</evidence>
<dbReference type="AlphaFoldDB" id="A0A3E0ICH5"/>
<protein>
    <submittedName>
        <fullName evidence="2">Uncharacterized protein</fullName>
    </submittedName>
</protein>
<keyword evidence="1" id="KW-0472">Membrane</keyword>
<name>A0A3E0ICH5_9FLAO</name>
<comment type="caution">
    <text evidence="2">The sequence shown here is derived from an EMBL/GenBank/DDBJ whole genome shotgun (WGS) entry which is preliminary data.</text>
</comment>